<dbReference type="InterPro" id="IPR056884">
    <property type="entry name" value="NPHP3-like_N"/>
</dbReference>
<dbReference type="PROSITE" id="PS50294">
    <property type="entry name" value="WD_REPEATS_REGION"/>
    <property type="match status" value="5"/>
</dbReference>
<evidence type="ECO:0000256" key="2">
    <source>
        <dbReference type="ARBA" id="ARBA00022737"/>
    </source>
</evidence>
<proteinExistence type="predicted"/>
<evidence type="ECO:0000313" key="6">
    <source>
        <dbReference type="Proteomes" id="UP000245956"/>
    </source>
</evidence>
<name>A0A2U3DS42_PURLI</name>
<feature type="domain" description="NACHT" evidence="4">
    <location>
        <begin position="419"/>
        <end position="569"/>
    </location>
</feature>
<keyword evidence="2" id="KW-0677">Repeat</keyword>
<feature type="repeat" description="WD" evidence="3">
    <location>
        <begin position="970"/>
        <end position="1011"/>
    </location>
</feature>
<sequence length="1383" mass="153132">MTILDDPSLYTIGWIAALPIERAAATALLDERHEAPEGFEQHQFDTNAYTWGRIGDHNIVIASLPAGVYGTTSAATTAAGLLSSLPQIKIGLLVGIGGAVARPDQGCDIRLGDVVVSQPDGTEGGVVQYDLGKATLNDSWERKGSLNMPPPVLLHALASLQAEHEISPSKVPDLLHGMWTANPQMKKPKKHAPAYVHQGFENDRLFMSTYDHAGDGTCSMCDVSKEVQRSQRDTTDPDIHYGVIASGNSLIKDAATRDKIAGGLGKECICFEMEAAGLMNHFPCLVIRGICDYADSHKNDRWQRYASATAAAYAKELLAFVPAKQLQATQRAVDIRSICEQVKNIQSDTAKVKEGVQDVRAAIFDIDQKTVLARLEDGVAAGASFDSHAEEHNPSCLQNTRVELLQGISTWANDASSEAIFWLNGMAGTGKSTVSRTLAQSFASQNHLGASFFFKRGEADRGSMSKLFSTIAADLARRQPATAHHIKSAIDNDPTILRKTLREQFDKLIWDPILMVSLGVQRTEPIVIIIDALDECDREDDIRLMIRLFSRAVTLQSIQLKIFLTSRPDLPVRLGFKAIDGKFRAMILHEIPEPVVERDIHVFLEHELARIRNDYNTLVEKDQQLAANWPGSSKVKTLVRMAIPLFIFAATTCRFLADERLGTPKKQLEQLLDSGSAANISQLSATYLPVLNRQIAGLTAKQSVEKIQEFRSIVGSIIVLASPLSASALARILDLSEDTVEGRLRLLHSVLNVPLSAEEPVRMFHLSFRDFLLDPQLRAENRFWVDENATHQLMAVHCLRLMGCLRGDICDIKDPGTTRSDIDRRKVDACLPSEVRYACLYWVYHLEGAGFYDGDSGQVYSFLQCHFLHWLESLSLLGRARESVHLIEALQSLYKCRGDKQLSEFLDDAMRFILANTYAIDNTPLQIYSSLLIFSPTRSKIRATFRSEIPRWISLPPKVNDSWGLCMQTLEGHDHSISSVAFSPDSTLVASGSHDMTIRLWRVATGECVQMLEGHDHSISSVAFSPDSTLVASGSHDMTIRLWRVATGECVQMLEGHDHSISSVAFSPDSTLVASGSHDMTIRLWRVATGECVQMLEGHDHSISSVAFSPDSTLVASGSHDMTIRLWRVATGECVQMLEGHDHSISSVAFSPDSTLVASGSDDKTIRLWRQYVDSIHETIGVLRDQGNAVTVTWVPVSSEHGLLKLAKDEAREATREDATPAAKFPRARSTTLGIARAKQRADNKIPSNVGDYTKRIDGALPGKHTRQLYDQLTWKEANVLAQLRTGMARLNDYLYRIKAAASQQCACGHARETVDHFLFRCTRWTAFRTEMMQCTDTQRGNISFFLGGKQRSDNENWVPNMEAVRATIRYALATGRLENTRH</sequence>
<dbReference type="Gene3D" id="2.130.10.10">
    <property type="entry name" value="YVTN repeat-like/Quinoprotein amine dehydrogenase"/>
    <property type="match status" value="3"/>
</dbReference>
<feature type="repeat" description="WD" evidence="3">
    <location>
        <begin position="1096"/>
        <end position="1137"/>
    </location>
</feature>
<dbReference type="PANTHER" id="PTHR46082">
    <property type="entry name" value="ATP/GTP-BINDING PROTEIN-RELATED"/>
    <property type="match status" value="1"/>
</dbReference>
<comment type="caution">
    <text evidence="5">The sequence shown here is derived from an EMBL/GenBank/DDBJ whole genome shotgun (WGS) entry which is preliminary data.</text>
</comment>
<dbReference type="InterPro" id="IPR020472">
    <property type="entry name" value="WD40_PAC1"/>
</dbReference>
<dbReference type="CDD" id="cd00200">
    <property type="entry name" value="WD40"/>
    <property type="match status" value="1"/>
</dbReference>
<dbReference type="InterPro" id="IPR035994">
    <property type="entry name" value="Nucleoside_phosphorylase_sf"/>
</dbReference>
<dbReference type="GO" id="GO:0003824">
    <property type="term" value="F:catalytic activity"/>
    <property type="evidence" value="ECO:0007669"/>
    <property type="project" value="InterPro"/>
</dbReference>
<evidence type="ECO:0000259" key="4">
    <source>
        <dbReference type="PROSITE" id="PS50837"/>
    </source>
</evidence>
<dbReference type="InterPro" id="IPR007111">
    <property type="entry name" value="NACHT_NTPase"/>
</dbReference>
<evidence type="ECO:0000313" key="5">
    <source>
        <dbReference type="EMBL" id="PWI65073.1"/>
    </source>
</evidence>
<dbReference type="SUPFAM" id="SSF52540">
    <property type="entry name" value="P-loop containing nucleoside triphosphate hydrolases"/>
    <property type="match status" value="1"/>
</dbReference>
<dbReference type="InterPro" id="IPR001680">
    <property type="entry name" value="WD40_rpt"/>
</dbReference>
<feature type="repeat" description="WD" evidence="3">
    <location>
        <begin position="1138"/>
        <end position="1169"/>
    </location>
</feature>
<accession>A0A2U3DS42</accession>
<feature type="repeat" description="WD" evidence="3">
    <location>
        <begin position="1012"/>
        <end position="1053"/>
    </location>
</feature>
<dbReference type="PROSITE" id="PS50082">
    <property type="entry name" value="WD_REPEATS_2"/>
    <property type="match status" value="5"/>
</dbReference>
<keyword evidence="1 3" id="KW-0853">WD repeat</keyword>
<dbReference type="PANTHER" id="PTHR46082:SF11">
    <property type="entry name" value="AAA+ ATPASE DOMAIN-CONTAINING PROTEIN-RELATED"/>
    <property type="match status" value="1"/>
</dbReference>
<dbReference type="PROSITE" id="PS50837">
    <property type="entry name" value="NACHT"/>
    <property type="match status" value="1"/>
</dbReference>
<dbReference type="InterPro" id="IPR015943">
    <property type="entry name" value="WD40/YVTN_repeat-like_dom_sf"/>
</dbReference>
<dbReference type="Gene3D" id="3.40.50.300">
    <property type="entry name" value="P-loop containing nucleotide triphosphate hydrolases"/>
    <property type="match status" value="1"/>
</dbReference>
<dbReference type="InterPro" id="IPR053137">
    <property type="entry name" value="NLR-like"/>
</dbReference>
<gene>
    <name evidence="5" type="ORF">PCL_07485</name>
</gene>
<dbReference type="EMBL" id="LCWV01000039">
    <property type="protein sequence ID" value="PWI65073.1"/>
    <property type="molecule type" value="Genomic_DNA"/>
</dbReference>
<dbReference type="Pfam" id="PF00400">
    <property type="entry name" value="WD40"/>
    <property type="match status" value="5"/>
</dbReference>
<dbReference type="SUPFAM" id="SSF53167">
    <property type="entry name" value="Purine and uridine phosphorylases"/>
    <property type="match status" value="1"/>
</dbReference>
<reference evidence="5 6" key="1">
    <citation type="journal article" date="2016" name="Front. Microbiol.">
        <title>Genome and transcriptome sequences reveal the specific parasitism of the nematophagous Purpureocillium lilacinum 36-1.</title>
        <authorList>
            <person name="Xie J."/>
            <person name="Li S."/>
            <person name="Mo C."/>
            <person name="Xiao X."/>
            <person name="Peng D."/>
            <person name="Wang G."/>
            <person name="Xiao Y."/>
        </authorList>
    </citation>
    <scope>NUCLEOTIDE SEQUENCE [LARGE SCALE GENOMIC DNA]</scope>
    <source>
        <strain evidence="5 6">36-1</strain>
    </source>
</reference>
<dbReference type="Pfam" id="PF24883">
    <property type="entry name" value="NPHP3_N"/>
    <property type="match status" value="1"/>
</dbReference>
<dbReference type="InterPro" id="IPR036322">
    <property type="entry name" value="WD40_repeat_dom_sf"/>
</dbReference>
<dbReference type="SUPFAM" id="SSF50978">
    <property type="entry name" value="WD40 repeat-like"/>
    <property type="match status" value="1"/>
</dbReference>
<dbReference type="SMART" id="SM00320">
    <property type="entry name" value="WD40"/>
    <property type="match status" value="5"/>
</dbReference>
<dbReference type="Gene3D" id="3.40.50.1580">
    <property type="entry name" value="Nucleoside phosphorylase domain"/>
    <property type="match status" value="1"/>
</dbReference>
<evidence type="ECO:0000256" key="3">
    <source>
        <dbReference type="PROSITE-ProRule" id="PRU00221"/>
    </source>
</evidence>
<protein>
    <recommendedName>
        <fullName evidence="4">NACHT domain-containing protein</fullName>
    </recommendedName>
</protein>
<organism evidence="5 6">
    <name type="scientific">Purpureocillium lilacinum</name>
    <name type="common">Paecilomyces lilacinus</name>
    <dbReference type="NCBI Taxonomy" id="33203"/>
    <lineage>
        <taxon>Eukaryota</taxon>
        <taxon>Fungi</taxon>
        <taxon>Dikarya</taxon>
        <taxon>Ascomycota</taxon>
        <taxon>Pezizomycotina</taxon>
        <taxon>Sordariomycetes</taxon>
        <taxon>Hypocreomycetidae</taxon>
        <taxon>Hypocreales</taxon>
        <taxon>Ophiocordycipitaceae</taxon>
        <taxon>Purpureocillium</taxon>
    </lineage>
</organism>
<feature type="repeat" description="WD" evidence="3">
    <location>
        <begin position="1054"/>
        <end position="1095"/>
    </location>
</feature>
<dbReference type="Proteomes" id="UP000245956">
    <property type="component" value="Unassembled WGS sequence"/>
</dbReference>
<dbReference type="InterPro" id="IPR027417">
    <property type="entry name" value="P-loop_NTPase"/>
</dbReference>
<evidence type="ECO:0000256" key="1">
    <source>
        <dbReference type="ARBA" id="ARBA00022574"/>
    </source>
</evidence>
<dbReference type="GO" id="GO:0009116">
    <property type="term" value="P:nucleoside metabolic process"/>
    <property type="evidence" value="ECO:0007669"/>
    <property type="project" value="InterPro"/>
</dbReference>
<dbReference type="PRINTS" id="PR00320">
    <property type="entry name" value="GPROTEINBRPT"/>
</dbReference>